<dbReference type="Proteomes" id="UP000050794">
    <property type="component" value="Unassembled WGS sequence"/>
</dbReference>
<evidence type="ECO:0000313" key="3">
    <source>
        <dbReference type="WBParaSite" id="TCNE_0001877201-mRNA-1"/>
    </source>
</evidence>
<organism evidence="2 3">
    <name type="scientific">Toxocara canis</name>
    <name type="common">Canine roundworm</name>
    <dbReference type="NCBI Taxonomy" id="6265"/>
    <lineage>
        <taxon>Eukaryota</taxon>
        <taxon>Metazoa</taxon>
        <taxon>Ecdysozoa</taxon>
        <taxon>Nematoda</taxon>
        <taxon>Chromadorea</taxon>
        <taxon>Rhabditida</taxon>
        <taxon>Spirurina</taxon>
        <taxon>Ascaridomorpha</taxon>
        <taxon>Ascaridoidea</taxon>
        <taxon>Toxocaridae</taxon>
        <taxon>Toxocara</taxon>
    </lineage>
</organism>
<dbReference type="EMBL" id="UYWY01025934">
    <property type="protein sequence ID" value="VDM50089.1"/>
    <property type="molecule type" value="Genomic_DNA"/>
</dbReference>
<keyword evidence="2" id="KW-1185">Reference proteome</keyword>
<reference evidence="1 2" key="2">
    <citation type="submission" date="2018-11" db="EMBL/GenBank/DDBJ databases">
        <authorList>
            <consortium name="Pathogen Informatics"/>
        </authorList>
    </citation>
    <scope>NUCLEOTIDE SEQUENCE [LARGE SCALE GENOMIC DNA]</scope>
</reference>
<evidence type="ECO:0000313" key="2">
    <source>
        <dbReference type="Proteomes" id="UP000050794"/>
    </source>
</evidence>
<proteinExistence type="predicted"/>
<sequence length="80" mass="9265">MDEKNKRAVIIGIPHATTEDANKQEYEMREAINARQSRQLSESYAKECVTKSEAQTIYPDQSDHDHSKFCLDLRHIAIYP</sequence>
<dbReference type="WBParaSite" id="TCNE_0001877201-mRNA-1">
    <property type="protein sequence ID" value="TCNE_0001877201-mRNA-1"/>
    <property type="gene ID" value="TCNE_0001877201"/>
</dbReference>
<evidence type="ECO:0000313" key="1">
    <source>
        <dbReference type="EMBL" id="VDM50089.1"/>
    </source>
</evidence>
<reference evidence="3" key="1">
    <citation type="submission" date="2016-06" db="UniProtKB">
        <authorList>
            <consortium name="WormBaseParasite"/>
        </authorList>
    </citation>
    <scope>IDENTIFICATION</scope>
</reference>
<accession>A0A183VDE8</accession>
<name>A0A183VDE8_TOXCA</name>
<gene>
    <name evidence="1" type="ORF">TCNE_LOCUS18768</name>
</gene>
<protein>
    <submittedName>
        <fullName evidence="1 3">Uncharacterized protein</fullName>
    </submittedName>
</protein>
<dbReference type="AlphaFoldDB" id="A0A183VDE8"/>